<dbReference type="PANTHER" id="PTHR43081:SF1">
    <property type="entry name" value="ADENYLATE CYCLASE, TERMINAL-DIFFERENTIATION SPECIFIC"/>
    <property type="match status" value="1"/>
</dbReference>
<dbReference type="Gene3D" id="1.25.40.10">
    <property type="entry name" value="Tetratricopeptide repeat domain"/>
    <property type="match status" value="1"/>
</dbReference>
<dbReference type="GO" id="GO:0009190">
    <property type="term" value="P:cyclic nucleotide biosynthetic process"/>
    <property type="evidence" value="ECO:0007669"/>
    <property type="project" value="InterPro"/>
</dbReference>
<dbReference type="PROSITE" id="PS50125">
    <property type="entry name" value="GUANYLATE_CYCLASE_2"/>
    <property type="match status" value="1"/>
</dbReference>
<proteinExistence type="predicted"/>
<evidence type="ECO:0000259" key="4">
    <source>
        <dbReference type="PROSITE" id="PS50125"/>
    </source>
</evidence>
<sequence length="738" mass="81238">MSRARWLQITGSALLVLWLLGEQAGFWPSPLLQRLEWISYDQRVNATLPDAAPEQIVVVDIDEASLQQLGQWPWPRTQVAELIQTLFDDYQIQLLGLDLVFAEQEQNLLRQQWQQLRREYSALADSDPPAGGDQLLARTISNYPVVMGYYFERTNPTDAANPTASTGILPPPLVLQRPEQNPPPPLTELPLIRPDRYSANLPVLQQAALGAGFFDNPTVDADGIFRRVPLVQDYQNQLYPSLPLAMFQLLLGQPPVALDAHFAGDIWHLEGLDFGGYYFPTDARAAVLVPWYGPSGTFTRVSAADVLSGSVNPGQLSGRIALLGTSAPGLMDLRSTPVNAVFPGVEIHASLLAGMLQMNFKHQPGYATGMTVVGLLLLGLLMTWLYPRLPAIALLSISAALLVAHAAANLYAWHQGLVLPLASGLLLVVLLTGWHLACNFWRESAAKRQVAAQFGLYVPPELVNDIVAHPEAQDLTGQVKELTVLFSDVRGFTSFAEQVPPAQLTTVMNQLLSPVTRAIHEHRGTIDKYMGDAVMAFWGAPLPDNDHAWHAVQGAVAMQRALVDTNQQFRQQGLPALQMGIGVHTGAMNVGNMGSDFRMAYTVLGDNVNLGSRIEGLTKVYGTPILISEDTCQALTAEQRQQLPLRPVDKVRVKGRQAPVMLFQVLSETPDEKSRYALTSGWQAYQQGDFNAALDYYKAALAAEPDDALALLFRDRCHYYLQEPPPADWDGVFTHEQK</sequence>
<feature type="transmembrane region" description="Helical" evidence="3">
    <location>
        <begin position="417"/>
        <end position="438"/>
    </location>
</feature>
<dbReference type="InterPro" id="IPR001054">
    <property type="entry name" value="A/G_cyclase"/>
</dbReference>
<gene>
    <name evidence="5" type="ORF">IDSA_00570</name>
</gene>
<feature type="repeat" description="TPR" evidence="1">
    <location>
        <begin position="674"/>
        <end position="707"/>
    </location>
</feature>
<dbReference type="RefSeq" id="WP_051985963.1">
    <property type="nucleotide sequence ID" value="NZ_JPER01000001.1"/>
</dbReference>
<dbReference type="SUPFAM" id="SSF55073">
    <property type="entry name" value="Nucleotide cyclase"/>
    <property type="match status" value="1"/>
</dbReference>
<feature type="transmembrane region" description="Helical" evidence="3">
    <location>
        <begin position="365"/>
        <end position="385"/>
    </location>
</feature>
<accession>A0A094IZN7</accession>
<dbReference type="GO" id="GO:0035556">
    <property type="term" value="P:intracellular signal transduction"/>
    <property type="evidence" value="ECO:0007669"/>
    <property type="project" value="InterPro"/>
</dbReference>
<reference evidence="5 6" key="1">
    <citation type="submission" date="2014-06" db="EMBL/GenBank/DDBJ databases">
        <title>The draft genome sequence of Idiomarina salinarum ISL-52.</title>
        <authorList>
            <person name="Du J."/>
            <person name="Shao Z."/>
        </authorList>
    </citation>
    <scope>NUCLEOTIDE SEQUENCE [LARGE SCALE GENOMIC DNA]</scope>
    <source>
        <strain evidence="5 6">ISL-52</strain>
    </source>
</reference>
<dbReference type="GO" id="GO:0004016">
    <property type="term" value="F:adenylate cyclase activity"/>
    <property type="evidence" value="ECO:0007669"/>
    <property type="project" value="UniProtKB-ARBA"/>
</dbReference>
<dbReference type="Pfam" id="PF05226">
    <property type="entry name" value="CHASE2"/>
    <property type="match status" value="1"/>
</dbReference>
<feature type="domain" description="Guanylate cyclase" evidence="4">
    <location>
        <begin position="483"/>
        <end position="615"/>
    </location>
</feature>
<dbReference type="SUPFAM" id="SSF48452">
    <property type="entry name" value="TPR-like"/>
    <property type="match status" value="1"/>
</dbReference>
<evidence type="ECO:0000256" key="3">
    <source>
        <dbReference type="SAM" id="Phobius"/>
    </source>
</evidence>
<keyword evidence="6" id="KW-1185">Reference proteome</keyword>
<dbReference type="AlphaFoldDB" id="A0A094IZN7"/>
<dbReference type="InterPro" id="IPR019734">
    <property type="entry name" value="TPR_rpt"/>
</dbReference>
<dbReference type="EMBL" id="JPER01000001">
    <property type="protein sequence ID" value="KFZ31264.1"/>
    <property type="molecule type" value="Genomic_DNA"/>
</dbReference>
<dbReference type="Gene3D" id="3.30.70.1230">
    <property type="entry name" value="Nucleotide cyclase"/>
    <property type="match status" value="1"/>
</dbReference>
<keyword evidence="3" id="KW-0812">Transmembrane</keyword>
<dbReference type="InterPro" id="IPR050697">
    <property type="entry name" value="Adenylyl/Guanylyl_Cyclase_3/4"/>
</dbReference>
<keyword evidence="3" id="KW-0472">Membrane</keyword>
<name>A0A094IZN7_9GAMM</name>
<evidence type="ECO:0000256" key="2">
    <source>
        <dbReference type="SAM" id="MobiDB-lite"/>
    </source>
</evidence>
<comment type="caution">
    <text evidence="5">The sequence shown here is derived from an EMBL/GenBank/DDBJ whole genome shotgun (WGS) entry which is preliminary data.</text>
</comment>
<dbReference type="OrthoDB" id="9806704at2"/>
<evidence type="ECO:0000313" key="5">
    <source>
        <dbReference type="EMBL" id="KFZ31264.1"/>
    </source>
</evidence>
<dbReference type="InterPro" id="IPR007890">
    <property type="entry name" value="CHASE2"/>
</dbReference>
<dbReference type="InterPro" id="IPR011990">
    <property type="entry name" value="TPR-like_helical_dom_sf"/>
</dbReference>
<feature type="transmembrane region" description="Helical" evidence="3">
    <location>
        <begin position="392"/>
        <end position="411"/>
    </location>
</feature>
<dbReference type="Proteomes" id="UP000054363">
    <property type="component" value="Unassembled WGS sequence"/>
</dbReference>
<evidence type="ECO:0000313" key="6">
    <source>
        <dbReference type="Proteomes" id="UP000054363"/>
    </source>
</evidence>
<dbReference type="Pfam" id="PF00211">
    <property type="entry name" value="Guanylate_cyc"/>
    <property type="match status" value="1"/>
</dbReference>
<organism evidence="5 6">
    <name type="scientific">Pseudidiomarina salinarum</name>
    <dbReference type="NCBI Taxonomy" id="435908"/>
    <lineage>
        <taxon>Bacteria</taxon>
        <taxon>Pseudomonadati</taxon>
        <taxon>Pseudomonadota</taxon>
        <taxon>Gammaproteobacteria</taxon>
        <taxon>Alteromonadales</taxon>
        <taxon>Idiomarinaceae</taxon>
        <taxon>Pseudidiomarina</taxon>
    </lineage>
</organism>
<dbReference type="eggNOG" id="COG2114">
    <property type="taxonomic scope" value="Bacteria"/>
</dbReference>
<dbReference type="STRING" id="435908.IDSA_00570"/>
<dbReference type="SMART" id="SM00044">
    <property type="entry name" value="CYCc"/>
    <property type="match status" value="1"/>
</dbReference>
<dbReference type="PANTHER" id="PTHR43081">
    <property type="entry name" value="ADENYLATE CYCLASE, TERMINAL-DIFFERENTIATION SPECIFIC-RELATED"/>
    <property type="match status" value="1"/>
</dbReference>
<dbReference type="InterPro" id="IPR029787">
    <property type="entry name" value="Nucleotide_cyclase"/>
</dbReference>
<protein>
    <recommendedName>
        <fullName evidence="4">Guanylate cyclase domain-containing protein</fullName>
    </recommendedName>
</protein>
<dbReference type="eggNOG" id="COG4252">
    <property type="taxonomic scope" value="Bacteria"/>
</dbReference>
<keyword evidence="1" id="KW-0802">TPR repeat</keyword>
<evidence type="ECO:0000256" key="1">
    <source>
        <dbReference type="PROSITE-ProRule" id="PRU00339"/>
    </source>
</evidence>
<dbReference type="PROSITE" id="PS50005">
    <property type="entry name" value="TPR"/>
    <property type="match status" value="1"/>
</dbReference>
<dbReference type="SMART" id="SM01080">
    <property type="entry name" value="CHASE2"/>
    <property type="match status" value="1"/>
</dbReference>
<feature type="region of interest" description="Disordered" evidence="2">
    <location>
        <begin position="157"/>
        <end position="189"/>
    </location>
</feature>
<feature type="compositionally biased region" description="Polar residues" evidence="2">
    <location>
        <begin position="157"/>
        <end position="166"/>
    </location>
</feature>
<dbReference type="CDD" id="cd07302">
    <property type="entry name" value="CHD"/>
    <property type="match status" value="1"/>
</dbReference>
<keyword evidence="3" id="KW-1133">Transmembrane helix</keyword>